<reference evidence="2 3" key="1">
    <citation type="submission" date="2017-01" db="EMBL/GenBank/DDBJ databases">
        <title>Draft genome sequence of Bacillus oleronius.</title>
        <authorList>
            <person name="Allam M."/>
        </authorList>
    </citation>
    <scope>NUCLEOTIDE SEQUENCE [LARGE SCALE GENOMIC DNA]</scope>
    <source>
        <strain evidence="2 3">DSM 9356</strain>
    </source>
</reference>
<accession>A0A8E2I9I4</accession>
<gene>
    <name evidence="2" type="ORF">BWZ43_23795</name>
</gene>
<name>A0A8E2I9I4_9BACI</name>
<dbReference type="RefSeq" id="WP_058006421.1">
    <property type="nucleotide sequence ID" value="NZ_CP065424.1"/>
</dbReference>
<feature type="transmembrane region" description="Helical" evidence="1">
    <location>
        <begin position="34"/>
        <end position="52"/>
    </location>
</feature>
<comment type="caution">
    <text evidence="2">The sequence shown here is derived from an EMBL/GenBank/DDBJ whole genome shotgun (WGS) entry which is preliminary data.</text>
</comment>
<dbReference type="Proteomes" id="UP000189761">
    <property type="component" value="Unassembled WGS sequence"/>
</dbReference>
<feature type="transmembrane region" description="Helical" evidence="1">
    <location>
        <begin position="7"/>
        <end position="28"/>
    </location>
</feature>
<keyword evidence="1" id="KW-0472">Membrane</keyword>
<dbReference type="AlphaFoldDB" id="A0A8E2I9I4"/>
<keyword evidence="1" id="KW-0812">Transmembrane</keyword>
<evidence type="ECO:0000313" key="3">
    <source>
        <dbReference type="Proteomes" id="UP000189761"/>
    </source>
</evidence>
<keyword evidence="1" id="KW-1133">Transmembrane helix</keyword>
<protein>
    <submittedName>
        <fullName evidence="2">Uncharacterized protein</fullName>
    </submittedName>
</protein>
<proteinExistence type="predicted"/>
<keyword evidence="3" id="KW-1185">Reference proteome</keyword>
<evidence type="ECO:0000313" key="2">
    <source>
        <dbReference type="EMBL" id="OOP65896.1"/>
    </source>
</evidence>
<evidence type="ECO:0000256" key="1">
    <source>
        <dbReference type="SAM" id="Phobius"/>
    </source>
</evidence>
<organism evidence="2 3">
    <name type="scientific">Heyndrickxia oleronia</name>
    <dbReference type="NCBI Taxonomy" id="38875"/>
    <lineage>
        <taxon>Bacteria</taxon>
        <taxon>Bacillati</taxon>
        <taxon>Bacillota</taxon>
        <taxon>Bacilli</taxon>
        <taxon>Bacillales</taxon>
        <taxon>Bacillaceae</taxon>
        <taxon>Heyndrickxia</taxon>
    </lineage>
</organism>
<dbReference type="EMBL" id="MTLA01000425">
    <property type="protein sequence ID" value="OOP65896.1"/>
    <property type="molecule type" value="Genomic_DNA"/>
</dbReference>
<sequence>MKLVSGTIALSFSFVMFMYLIETFLPYANNNIGLFVFPFTLLFLSIYFFVTYKQEKVKKVKGIKFEDSDYDR</sequence>